<evidence type="ECO:0000256" key="4">
    <source>
        <dbReference type="ARBA" id="ARBA00022741"/>
    </source>
</evidence>
<dbReference type="SMART" id="SM00473">
    <property type="entry name" value="PAN_AP"/>
    <property type="match status" value="1"/>
</dbReference>
<evidence type="ECO:0000256" key="2">
    <source>
        <dbReference type="ARBA" id="ARBA00022527"/>
    </source>
</evidence>
<dbReference type="Gramene" id="rna11406">
    <property type="protein sequence ID" value="RHN75233.1"/>
    <property type="gene ID" value="gene11406"/>
</dbReference>
<dbReference type="FunFam" id="1.10.510.10:FF:001023">
    <property type="entry name" value="Os07g0541700 protein"/>
    <property type="match status" value="1"/>
</dbReference>
<evidence type="ECO:0000313" key="12">
    <source>
        <dbReference type="Proteomes" id="UP000265566"/>
    </source>
</evidence>
<dbReference type="PANTHER" id="PTHR27002">
    <property type="entry name" value="RECEPTOR-LIKE SERINE/THREONINE-PROTEIN KINASE SD1-8"/>
    <property type="match status" value="1"/>
</dbReference>
<dbReference type="InterPro" id="IPR003609">
    <property type="entry name" value="Pan_app"/>
</dbReference>
<comment type="caution">
    <text evidence="11">The sequence shown here is derived from an EMBL/GenBank/DDBJ whole genome shotgun (WGS) entry which is preliminary data.</text>
</comment>
<dbReference type="PROSITE" id="PS50948">
    <property type="entry name" value="PAN"/>
    <property type="match status" value="1"/>
</dbReference>
<dbReference type="AlphaFoldDB" id="A0A396JG02"/>
<evidence type="ECO:0000256" key="8">
    <source>
        <dbReference type="ARBA" id="ARBA00048679"/>
    </source>
</evidence>
<evidence type="ECO:0000256" key="7">
    <source>
        <dbReference type="ARBA" id="ARBA00047899"/>
    </source>
</evidence>
<evidence type="ECO:0000259" key="9">
    <source>
        <dbReference type="PROSITE" id="PS50011"/>
    </source>
</evidence>
<dbReference type="EMBL" id="PSQE01000002">
    <property type="protein sequence ID" value="RHN75233.1"/>
    <property type="molecule type" value="Genomic_DNA"/>
</dbReference>
<dbReference type="GO" id="GO:0005524">
    <property type="term" value="F:ATP binding"/>
    <property type="evidence" value="ECO:0007669"/>
    <property type="project" value="UniProtKB-KW"/>
</dbReference>
<evidence type="ECO:0000259" key="10">
    <source>
        <dbReference type="PROSITE" id="PS50948"/>
    </source>
</evidence>
<dbReference type="FunFam" id="3.30.200.20:FF:000924">
    <property type="entry name" value="Uncharacterized protein"/>
    <property type="match status" value="1"/>
</dbReference>
<gene>
    <name evidence="11" type="ORF">MtrunA17_Chr2g0318941</name>
</gene>
<evidence type="ECO:0000256" key="6">
    <source>
        <dbReference type="ARBA" id="ARBA00022840"/>
    </source>
</evidence>
<dbReference type="SUPFAM" id="SSF56112">
    <property type="entry name" value="Protein kinase-like (PK-like)"/>
    <property type="match status" value="1"/>
</dbReference>
<dbReference type="PROSITE" id="PS50011">
    <property type="entry name" value="PROTEIN_KINASE_DOM"/>
    <property type="match status" value="1"/>
</dbReference>
<organism evidence="11 12">
    <name type="scientific">Medicago truncatula</name>
    <name type="common">Barrel medic</name>
    <name type="synonym">Medicago tribuloides</name>
    <dbReference type="NCBI Taxonomy" id="3880"/>
    <lineage>
        <taxon>Eukaryota</taxon>
        <taxon>Viridiplantae</taxon>
        <taxon>Streptophyta</taxon>
        <taxon>Embryophyta</taxon>
        <taxon>Tracheophyta</taxon>
        <taxon>Spermatophyta</taxon>
        <taxon>Magnoliopsida</taxon>
        <taxon>eudicotyledons</taxon>
        <taxon>Gunneridae</taxon>
        <taxon>Pentapetalae</taxon>
        <taxon>rosids</taxon>
        <taxon>fabids</taxon>
        <taxon>Fabales</taxon>
        <taxon>Fabaceae</taxon>
        <taxon>Papilionoideae</taxon>
        <taxon>50 kb inversion clade</taxon>
        <taxon>NPAAA clade</taxon>
        <taxon>Hologalegina</taxon>
        <taxon>IRL clade</taxon>
        <taxon>Trifolieae</taxon>
        <taxon>Medicago</taxon>
    </lineage>
</organism>
<evidence type="ECO:0000313" key="11">
    <source>
        <dbReference type="EMBL" id="RHN75233.1"/>
    </source>
</evidence>
<keyword evidence="4" id="KW-0547">Nucleotide-binding</keyword>
<dbReference type="InterPro" id="IPR000719">
    <property type="entry name" value="Prot_kinase_dom"/>
</dbReference>
<keyword evidence="5" id="KW-0418">Kinase</keyword>
<dbReference type="Pfam" id="PF07714">
    <property type="entry name" value="PK_Tyr_Ser-Thr"/>
    <property type="match status" value="1"/>
</dbReference>
<evidence type="ECO:0000256" key="3">
    <source>
        <dbReference type="ARBA" id="ARBA00022679"/>
    </source>
</evidence>
<dbReference type="InterPro" id="IPR011009">
    <property type="entry name" value="Kinase-like_dom_sf"/>
</dbReference>
<dbReference type="InterPro" id="IPR001245">
    <property type="entry name" value="Ser-Thr/Tyr_kinase_cat_dom"/>
</dbReference>
<dbReference type="EC" id="2.7.11.1" evidence="1"/>
<keyword evidence="2" id="KW-0723">Serine/threonine-protein kinase</keyword>
<evidence type="ECO:0000256" key="5">
    <source>
        <dbReference type="ARBA" id="ARBA00022777"/>
    </source>
</evidence>
<keyword evidence="6" id="KW-0067">ATP-binding</keyword>
<dbReference type="CDD" id="cd01098">
    <property type="entry name" value="PAN_AP_plant"/>
    <property type="match status" value="1"/>
</dbReference>
<dbReference type="Gene3D" id="1.10.510.10">
    <property type="entry name" value="Transferase(Phosphotransferase) domain 1"/>
    <property type="match status" value="1"/>
</dbReference>
<evidence type="ECO:0000256" key="1">
    <source>
        <dbReference type="ARBA" id="ARBA00012513"/>
    </source>
</evidence>
<dbReference type="PANTHER" id="PTHR27002:SF900">
    <property type="entry name" value="S-LOCUS LECTIN KINASE FAMILY PROTEIN"/>
    <property type="match status" value="1"/>
</dbReference>
<comment type="catalytic activity">
    <reaction evidence="7">
        <text>L-threonyl-[protein] + ATP = O-phospho-L-threonyl-[protein] + ADP + H(+)</text>
        <dbReference type="Rhea" id="RHEA:46608"/>
        <dbReference type="Rhea" id="RHEA-COMP:11060"/>
        <dbReference type="Rhea" id="RHEA-COMP:11605"/>
        <dbReference type="ChEBI" id="CHEBI:15378"/>
        <dbReference type="ChEBI" id="CHEBI:30013"/>
        <dbReference type="ChEBI" id="CHEBI:30616"/>
        <dbReference type="ChEBI" id="CHEBI:61977"/>
        <dbReference type="ChEBI" id="CHEBI:456216"/>
        <dbReference type="EC" id="2.7.11.1"/>
    </reaction>
</comment>
<proteinExistence type="predicted"/>
<dbReference type="GO" id="GO:0004674">
    <property type="term" value="F:protein serine/threonine kinase activity"/>
    <property type="evidence" value="ECO:0007669"/>
    <property type="project" value="UniProtKB-KW"/>
</dbReference>
<feature type="domain" description="Apple" evidence="10">
    <location>
        <begin position="29"/>
        <end position="119"/>
    </location>
</feature>
<comment type="catalytic activity">
    <reaction evidence="8">
        <text>L-seryl-[protein] + ATP = O-phospho-L-seryl-[protein] + ADP + H(+)</text>
        <dbReference type="Rhea" id="RHEA:17989"/>
        <dbReference type="Rhea" id="RHEA-COMP:9863"/>
        <dbReference type="Rhea" id="RHEA-COMP:11604"/>
        <dbReference type="ChEBI" id="CHEBI:15378"/>
        <dbReference type="ChEBI" id="CHEBI:29999"/>
        <dbReference type="ChEBI" id="CHEBI:30616"/>
        <dbReference type="ChEBI" id="CHEBI:83421"/>
        <dbReference type="ChEBI" id="CHEBI:456216"/>
        <dbReference type="EC" id="2.7.11.1"/>
    </reaction>
</comment>
<protein>
    <recommendedName>
        <fullName evidence="1">non-specific serine/threonine protein kinase</fullName>
        <ecNumber evidence="1">2.7.11.1</ecNumber>
    </recommendedName>
</protein>
<accession>A0A396JG02</accession>
<dbReference type="Proteomes" id="UP000265566">
    <property type="component" value="Chromosome 2"/>
</dbReference>
<feature type="domain" description="Protein kinase" evidence="9">
    <location>
        <begin position="74"/>
        <end position="250"/>
    </location>
</feature>
<dbReference type="Gene3D" id="3.30.200.20">
    <property type="entry name" value="Phosphorylase Kinase, domain 1"/>
    <property type="match status" value="1"/>
</dbReference>
<keyword evidence="3 11" id="KW-0808">Transferase</keyword>
<reference evidence="12" key="1">
    <citation type="journal article" date="2018" name="Nat. Plants">
        <title>Whole-genome landscape of Medicago truncatula symbiotic genes.</title>
        <authorList>
            <person name="Pecrix Y."/>
            <person name="Staton S.E."/>
            <person name="Sallet E."/>
            <person name="Lelandais-Briere C."/>
            <person name="Moreau S."/>
            <person name="Carrere S."/>
            <person name="Blein T."/>
            <person name="Jardinaud M.F."/>
            <person name="Latrasse D."/>
            <person name="Zouine M."/>
            <person name="Zahm M."/>
            <person name="Kreplak J."/>
            <person name="Mayjonade B."/>
            <person name="Satge C."/>
            <person name="Perez M."/>
            <person name="Cauet S."/>
            <person name="Marande W."/>
            <person name="Chantry-Darmon C."/>
            <person name="Lopez-Roques C."/>
            <person name="Bouchez O."/>
            <person name="Berard A."/>
            <person name="Debelle F."/>
            <person name="Munos S."/>
            <person name="Bendahmane A."/>
            <person name="Berges H."/>
            <person name="Niebel A."/>
            <person name="Buitink J."/>
            <person name="Frugier F."/>
            <person name="Benhamed M."/>
            <person name="Crespi M."/>
            <person name="Gouzy J."/>
            <person name="Gamas P."/>
        </authorList>
    </citation>
    <scope>NUCLEOTIDE SEQUENCE [LARGE SCALE GENOMIC DNA]</scope>
    <source>
        <strain evidence="12">cv. Jemalong A17</strain>
    </source>
</reference>
<name>A0A396JG02_MEDTR</name>
<sequence>MEGFKPKSPQAWYSMDWSNGCVRNKALRCEEKSKDGFVKLSGMKGPDTTDSWLDETIGLKECRVKCLDNCSCMAYANLDVREGSGCALWFGNSEDGVEIAVKKLSTSSGQGLNEFKNEVKLIAKLQHRNLVKLLGCCLEGEEKMLVYEYMPNSSLDSFIFEWSKRFDIICGIARLRIIHRGLKASNVLLDQELNPKISDFGMARIFGGDQKEGNTRRIVGTYGYMASEYATDGLFIREEKHRILESKPNP</sequence>